<evidence type="ECO:0000259" key="5">
    <source>
        <dbReference type="Pfam" id="PF03976"/>
    </source>
</evidence>
<dbReference type="SUPFAM" id="SSF52540">
    <property type="entry name" value="P-loop containing nucleoside triphosphate hydrolases"/>
    <property type="match status" value="1"/>
</dbReference>
<dbReference type="InterPro" id="IPR022488">
    <property type="entry name" value="PPK2-related"/>
</dbReference>
<comment type="similarity">
    <text evidence="1">Belongs to the polyphosphate kinase 2 (PPK2) family. Class I subfamily.</text>
</comment>
<protein>
    <submittedName>
        <fullName evidence="6">Polyphosphate kinase 2</fullName>
    </submittedName>
</protein>
<keyword evidence="3 6" id="KW-0418">Kinase</keyword>
<evidence type="ECO:0000313" key="7">
    <source>
        <dbReference type="Proteomes" id="UP000238322"/>
    </source>
</evidence>
<evidence type="ECO:0000256" key="2">
    <source>
        <dbReference type="ARBA" id="ARBA00022679"/>
    </source>
</evidence>
<keyword evidence="2" id="KW-0808">Transferase</keyword>
<gene>
    <name evidence="6" type="ORF">C5Y83_06720</name>
</gene>
<dbReference type="NCBIfam" id="TIGR03709">
    <property type="entry name" value="PPK2_rel_1"/>
    <property type="match status" value="1"/>
</dbReference>
<evidence type="ECO:0000313" key="6">
    <source>
        <dbReference type="EMBL" id="PQO37633.1"/>
    </source>
</evidence>
<reference evidence="6 7" key="1">
    <citation type="submission" date="2018-02" db="EMBL/GenBank/DDBJ databases">
        <title>Comparative genomes isolates from brazilian mangrove.</title>
        <authorList>
            <person name="Araujo J.E."/>
            <person name="Taketani R.G."/>
            <person name="Silva M.C.P."/>
            <person name="Loureco M.V."/>
            <person name="Andreote F.D."/>
        </authorList>
    </citation>
    <scope>NUCLEOTIDE SEQUENCE [LARGE SCALE GENOMIC DNA]</scope>
    <source>
        <strain evidence="6 7">Hex-1 MGV</strain>
    </source>
</reference>
<dbReference type="Pfam" id="PF03976">
    <property type="entry name" value="PPK2"/>
    <property type="match status" value="1"/>
</dbReference>
<dbReference type="EMBL" id="PUHY01000005">
    <property type="protein sequence ID" value="PQO37633.1"/>
    <property type="molecule type" value="Genomic_DNA"/>
</dbReference>
<dbReference type="GO" id="GO:0006797">
    <property type="term" value="P:polyphosphate metabolic process"/>
    <property type="evidence" value="ECO:0007669"/>
    <property type="project" value="InterPro"/>
</dbReference>
<keyword evidence="4" id="KW-0175">Coiled coil</keyword>
<dbReference type="GO" id="GO:0008976">
    <property type="term" value="F:polyphosphate kinase activity"/>
    <property type="evidence" value="ECO:0007669"/>
    <property type="project" value="InterPro"/>
</dbReference>
<sequence>MDYYERFRVTPGSKVDLNKFDPSHKKLHNERQEAEQETIHLRERIRDLQYEMYAERKRSLLVVLQGRDAAGKDGTVRHVFRAMNPQGCRVVSFKVPSKDEAEHDFLWRCHKVTPGLGHITVFNRSHYEDVLVQRVHNIVPKEVWSKRYQQINDFEKMLYENGTHILKFYLHIDQEEQLERFKKRLDKPAKNWKISESDYSERPYWDDYTKAFEEALRRCSTEHAPWFIIPSNRKWFRNLVVARILVAAFESFDMKFPEPTVDLDEIRQLYHAEVKKENGS</sequence>
<feature type="coiled-coil region" evidence="4">
    <location>
        <begin position="24"/>
        <end position="51"/>
    </location>
</feature>
<evidence type="ECO:0000256" key="3">
    <source>
        <dbReference type="ARBA" id="ARBA00022777"/>
    </source>
</evidence>
<dbReference type="InterPro" id="IPR027417">
    <property type="entry name" value="P-loop_NTPase"/>
</dbReference>
<dbReference type="Gene3D" id="3.40.50.300">
    <property type="entry name" value="P-loop containing nucleotide triphosphate hydrolases"/>
    <property type="match status" value="1"/>
</dbReference>
<dbReference type="InterPro" id="IPR022300">
    <property type="entry name" value="PPK2-rel_1"/>
</dbReference>
<dbReference type="RefSeq" id="WP_105328882.1">
    <property type="nucleotide sequence ID" value="NZ_PUHY01000005.1"/>
</dbReference>
<name>A0A2S8FZM5_9BACT</name>
<dbReference type="AlphaFoldDB" id="A0A2S8FZM5"/>
<dbReference type="PANTHER" id="PTHR34383:SF3">
    <property type="entry name" value="POLYPHOSPHATE:AMP PHOSPHOTRANSFERASE"/>
    <property type="match status" value="1"/>
</dbReference>
<comment type="caution">
    <text evidence="6">The sequence shown here is derived from an EMBL/GenBank/DDBJ whole genome shotgun (WGS) entry which is preliminary data.</text>
</comment>
<evidence type="ECO:0000256" key="1">
    <source>
        <dbReference type="ARBA" id="ARBA00009924"/>
    </source>
</evidence>
<dbReference type="PIRSF" id="PIRSF028756">
    <property type="entry name" value="PPK2_prd"/>
    <property type="match status" value="1"/>
</dbReference>
<feature type="domain" description="Polyphosphate kinase-2-related" evidence="5">
    <location>
        <begin position="30"/>
        <end position="253"/>
    </location>
</feature>
<proteinExistence type="inferred from homology"/>
<evidence type="ECO:0000256" key="4">
    <source>
        <dbReference type="SAM" id="Coils"/>
    </source>
</evidence>
<accession>A0A2S8FZM5</accession>
<dbReference type="PANTHER" id="PTHR34383">
    <property type="entry name" value="POLYPHOSPHATE:AMP PHOSPHOTRANSFERASE-RELATED"/>
    <property type="match status" value="1"/>
</dbReference>
<dbReference type="Proteomes" id="UP000238322">
    <property type="component" value="Unassembled WGS sequence"/>
</dbReference>
<dbReference type="OrthoDB" id="9775224at2"/>
<dbReference type="InterPro" id="IPR016898">
    <property type="entry name" value="Polyphosphate_phosphotransfera"/>
</dbReference>
<organism evidence="6 7">
    <name type="scientific">Blastopirellula marina</name>
    <dbReference type="NCBI Taxonomy" id="124"/>
    <lineage>
        <taxon>Bacteria</taxon>
        <taxon>Pseudomonadati</taxon>
        <taxon>Planctomycetota</taxon>
        <taxon>Planctomycetia</taxon>
        <taxon>Pirellulales</taxon>
        <taxon>Pirellulaceae</taxon>
        <taxon>Blastopirellula</taxon>
    </lineage>
</organism>